<dbReference type="EMBL" id="KN822089">
    <property type="protein sequence ID" value="KIM58178.1"/>
    <property type="molecule type" value="Genomic_DNA"/>
</dbReference>
<evidence type="ECO:0000313" key="2">
    <source>
        <dbReference type="EMBL" id="KIM58178.1"/>
    </source>
</evidence>
<feature type="compositionally biased region" description="Polar residues" evidence="1">
    <location>
        <begin position="27"/>
        <end position="39"/>
    </location>
</feature>
<evidence type="ECO:0000313" key="3">
    <source>
        <dbReference type="Proteomes" id="UP000053989"/>
    </source>
</evidence>
<dbReference type="AlphaFoldDB" id="A0A0C2Z8A8"/>
<protein>
    <submittedName>
        <fullName evidence="2">Uncharacterized protein</fullName>
    </submittedName>
</protein>
<evidence type="ECO:0000256" key="1">
    <source>
        <dbReference type="SAM" id="MobiDB-lite"/>
    </source>
</evidence>
<organism evidence="2 3">
    <name type="scientific">Scleroderma citrinum Foug A</name>
    <dbReference type="NCBI Taxonomy" id="1036808"/>
    <lineage>
        <taxon>Eukaryota</taxon>
        <taxon>Fungi</taxon>
        <taxon>Dikarya</taxon>
        <taxon>Basidiomycota</taxon>
        <taxon>Agaricomycotina</taxon>
        <taxon>Agaricomycetes</taxon>
        <taxon>Agaricomycetidae</taxon>
        <taxon>Boletales</taxon>
        <taxon>Sclerodermatineae</taxon>
        <taxon>Sclerodermataceae</taxon>
        <taxon>Scleroderma</taxon>
    </lineage>
</organism>
<feature type="region of interest" description="Disordered" evidence="1">
    <location>
        <begin position="1"/>
        <end position="54"/>
    </location>
</feature>
<dbReference type="STRING" id="1036808.A0A0C2Z8A8"/>
<name>A0A0C2Z8A8_9AGAM</name>
<reference evidence="3" key="2">
    <citation type="submission" date="2015-01" db="EMBL/GenBank/DDBJ databases">
        <title>Evolutionary Origins and Diversification of the Mycorrhizal Mutualists.</title>
        <authorList>
            <consortium name="DOE Joint Genome Institute"/>
            <consortium name="Mycorrhizal Genomics Consortium"/>
            <person name="Kohler A."/>
            <person name="Kuo A."/>
            <person name="Nagy L.G."/>
            <person name="Floudas D."/>
            <person name="Copeland A."/>
            <person name="Barry K.W."/>
            <person name="Cichocki N."/>
            <person name="Veneault-Fourrey C."/>
            <person name="LaButti K."/>
            <person name="Lindquist E.A."/>
            <person name="Lipzen A."/>
            <person name="Lundell T."/>
            <person name="Morin E."/>
            <person name="Murat C."/>
            <person name="Riley R."/>
            <person name="Ohm R."/>
            <person name="Sun H."/>
            <person name="Tunlid A."/>
            <person name="Henrissat B."/>
            <person name="Grigoriev I.V."/>
            <person name="Hibbett D.S."/>
            <person name="Martin F."/>
        </authorList>
    </citation>
    <scope>NUCLEOTIDE SEQUENCE [LARGE SCALE GENOMIC DNA]</scope>
    <source>
        <strain evidence="3">Foug A</strain>
    </source>
</reference>
<keyword evidence="3" id="KW-1185">Reference proteome</keyword>
<gene>
    <name evidence="2" type="ORF">SCLCIDRAFT_28215</name>
</gene>
<dbReference type="OrthoDB" id="164951at2759"/>
<dbReference type="HOGENOM" id="CLU_013901_0_0_1"/>
<dbReference type="InParanoid" id="A0A0C2Z8A8"/>
<proteinExistence type="predicted"/>
<sequence length="739" mass="83009">MHQDKTAATKEAAPPGTADKPRRKQKMQANAKDQPTLQVAHQAKETGKQAHLRAPRTMETYGQHVNQARTWLQSHFKEDGTLSITSHPEEGLEIYHDPAFKDAFEQQPNHCSNEALSIYLGWRGFEENCSQSTIDGIQAGFKAMWEEADNSGTFHGDWHYNEVRCRWEGNPVLSVDVSDTVASIRHKINVEGSRHTHSAAMKKEYMDRMLTWSESECPLDFAFQYLRFAMAGLGSPPERTLDKSTKLSLSQHLKHLTFCAVGFTLWTRNFELMKLKCGDITADDIDAINRVFLKYLRGEEMTLTINDCHVYFKIHLMNRKGWQKKTDKGLREIDLCSNCYKIYPRPDLGRACDPFFWILFWTNWVNYAYLGQAMGEGDFLLPALRTTGVLDAAVPISHDTVQKLLDEALAGAKNDTLMWYLLDELHSYEEDFSNALAPTSREASTSFAGKAALIHPASMEALQMAHAALTSDMAVLHKSVVYMSASQDALAEDMRLIREVLVPGSGTLVSPQDTNVRHHPFSQTTLQPPPILATAVPLQPPVMHCQPGIQSHTSTQAVTQLPRPVHGMRASEPLPSPPTEDLVCSTCGTRDPTHPGPASKWAEDTKIRGMERHCAALDDRGAQAPSLHPTEGLATPLPQWVIQATVQHPVPPAEHRRHGIPRRVSSRFPPSPRPFVLTRWSFHPCSRFKENEEDWYRVYGSAIIQGHTKLKDAIQAVWKVHSNGGEHRHFLLNEAPATK</sequence>
<accession>A0A0C2Z8A8</accession>
<dbReference type="Proteomes" id="UP000053989">
    <property type="component" value="Unassembled WGS sequence"/>
</dbReference>
<reference evidence="2 3" key="1">
    <citation type="submission" date="2014-04" db="EMBL/GenBank/DDBJ databases">
        <authorList>
            <consortium name="DOE Joint Genome Institute"/>
            <person name="Kuo A."/>
            <person name="Kohler A."/>
            <person name="Nagy L.G."/>
            <person name="Floudas D."/>
            <person name="Copeland A."/>
            <person name="Barry K.W."/>
            <person name="Cichocki N."/>
            <person name="Veneault-Fourrey C."/>
            <person name="LaButti K."/>
            <person name="Lindquist E.A."/>
            <person name="Lipzen A."/>
            <person name="Lundell T."/>
            <person name="Morin E."/>
            <person name="Murat C."/>
            <person name="Sun H."/>
            <person name="Tunlid A."/>
            <person name="Henrissat B."/>
            <person name="Grigoriev I.V."/>
            <person name="Hibbett D.S."/>
            <person name="Martin F."/>
            <person name="Nordberg H.P."/>
            <person name="Cantor M.N."/>
            <person name="Hua S.X."/>
        </authorList>
    </citation>
    <scope>NUCLEOTIDE SEQUENCE [LARGE SCALE GENOMIC DNA]</scope>
    <source>
        <strain evidence="2 3">Foug A</strain>
    </source>
</reference>